<dbReference type="Gene3D" id="3.90.1570.30">
    <property type="match status" value="1"/>
</dbReference>
<gene>
    <name evidence="2" type="ORF">V2H41_02055</name>
</gene>
<dbReference type="InterPro" id="IPR029464">
    <property type="entry name" value="HSDR_N"/>
</dbReference>
<dbReference type="EMBL" id="JAZGLY010000001">
    <property type="protein sequence ID" value="MEE6186048.1"/>
    <property type="molecule type" value="Genomic_DNA"/>
</dbReference>
<feature type="domain" description="Type I restriction enzyme R protein N-terminal" evidence="1">
    <location>
        <begin position="36"/>
        <end position="142"/>
    </location>
</feature>
<comment type="caution">
    <text evidence="2">The sequence shown here is derived from an EMBL/GenBank/DDBJ whole genome shotgun (WGS) entry which is preliminary data.</text>
</comment>
<evidence type="ECO:0000259" key="1">
    <source>
        <dbReference type="Pfam" id="PF13588"/>
    </source>
</evidence>
<evidence type="ECO:0000313" key="2">
    <source>
        <dbReference type="EMBL" id="MEE6186048.1"/>
    </source>
</evidence>
<sequence length="148" mass="17898">MIFIEYPQPDFKIEIRGDQPYIFDHIRRKWLLLQDEEWVRQNFVQYLLQVMKYPKTLIALEKEIVVGELKKRFDILVYDTQHKPWMLIECKGPDVPITQNVLHQVLRYNIAMPAEYLILTNGNYNYGWQKKDGQLQEIHSLPEFLTHH</sequence>
<reference evidence="2 3" key="1">
    <citation type="submission" date="2024-01" db="EMBL/GenBank/DDBJ databases">
        <title>Niabella digestum sp. nov., isolated from waste digestion system.</title>
        <authorList>
            <person name="Zhang L."/>
        </authorList>
    </citation>
    <scope>NUCLEOTIDE SEQUENCE [LARGE SCALE GENOMIC DNA]</scope>
    <source>
        <strain evidence="2 3">A18</strain>
    </source>
</reference>
<dbReference type="Proteomes" id="UP001357452">
    <property type="component" value="Unassembled WGS sequence"/>
</dbReference>
<evidence type="ECO:0000313" key="3">
    <source>
        <dbReference type="Proteomes" id="UP001357452"/>
    </source>
</evidence>
<proteinExistence type="predicted"/>
<keyword evidence="3" id="KW-1185">Reference proteome</keyword>
<protein>
    <submittedName>
        <fullName evidence="2">Type I restriction enzyme HsdR N-terminal domain-containing protein</fullName>
    </submittedName>
</protein>
<dbReference type="RefSeq" id="WP_330973453.1">
    <property type="nucleotide sequence ID" value="NZ_JAZGLY010000001.1"/>
</dbReference>
<dbReference type="Pfam" id="PF13588">
    <property type="entry name" value="HSDR_N_2"/>
    <property type="match status" value="1"/>
</dbReference>
<organism evidence="2 3">
    <name type="scientific">Niabella digestorum</name>
    <dbReference type="NCBI Taxonomy" id="3117701"/>
    <lineage>
        <taxon>Bacteria</taxon>
        <taxon>Pseudomonadati</taxon>
        <taxon>Bacteroidota</taxon>
        <taxon>Chitinophagia</taxon>
        <taxon>Chitinophagales</taxon>
        <taxon>Chitinophagaceae</taxon>
        <taxon>Niabella</taxon>
    </lineage>
</organism>
<name>A0ABU7RDH2_9BACT</name>
<accession>A0ABU7RDH2</accession>